<dbReference type="InterPro" id="IPR025857">
    <property type="entry name" value="MacB_PCD"/>
</dbReference>
<evidence type="ECO:0000256" key="2">
    <source>
        <dbReference type="ARBA" id="ARBA00005236"/>
    </source>
</evidence>
<evidence type="ECO:0000256" key="3">
    <source>
        <dbReference type="ARBA" id="ARBA00022475"/>
    </source>
</evidence>
<evidence type="ECO:0000256" key="4">
    <source>
        <dbReference type="ARBA" id="ARBA00022692"/>
    </source>
</evidence>
<evidence type="ECO:0000313" key="10">
    <source>
        <dbReference type="EMBL" id="KFA91508.1"/>
    </source>
</evidence>
<evidence type="ECO:0000259" key="9">
    <source>
        <dbReference type="Pfam" id="PF12704"/>
    </source>
</evidence>
<accession>A0A084SSS3</accession>
<sequence length="849" mass="88189">MNRALGLGFALAVRHALQRPMRTLVTLLGIAAGVAGLRAVQLGTQGALDSVKAAFEQAAGTTAVAVIPPGESHVPLPAGTLEAIERVPGVEAALPSASLSTVRVEELAEWQAPLYPGQISGLWVQGVDLTREPGRGRVVPVEGQPLTPGVWLGESYARERGLRPGSTLRLVAPGGEVTFEVRGLLAREGLGARNGGSVLIAPIESVRRAFGLAPEAISEVALVVPDHRIDEVVGRLRETLGEGASVVRPGERGKDVALRMNNMRAGTDLTSSLALFLSAFLIYGLYASAAAERRRETGMLRCVGATKVQAALPLLWEALICSVPGALLGAVLGAPLAAGVAEIFARVAATEARPPPSDPWGAVLVAAAGILVAVLSALIPAIQGARQPPFDAVRARAGAAESPSKTATLAWMALAVTALAGLWLFPPRSSGPILTYSLGLLFIAGCTGALPALIGPMASGMSRIAARWFGGGWALGAAGPRWRPVRSGLAAGAVLCAVAMVGGMSSVALGVRGQMEEWSDRALGWDLFVRKPSGLDEALVRQLQALEGVRRASPVTVRAAQVQAEDGRTLGLSVVGISARAYAEEGAYTVVGASEPDESRNLVRSIEQTDRALVTSVLAEQLGVRAGQRLTLKTPTGPRTLTVSAEIVDYTQNGFAVIVSQVLLEEAFGVEGTDLMALRLEEPRHLAAVERALSAMPGVRSERQASLKQRVLDMVDQALSAMDGLLLLAGVVGLLAVGSAVALSAFERRGDIAALRSLGMARRQVGAMLVAEAVVTAAVGSLGGMVVGMLLAWIFSEATHRMGFPVAFVPPWRALLLASVAALLAALPAAFLPARRAMRISPAEALREG</sequence>
<organism evidence="10 11">
    <name type="scientific">Archangium violaceum Cb vi76</name>
    <dbReference type="NCBI Taxonomy" id="1406225"/>
    <lineage>
        <taxon>Bacteria</taxon>
        <taxon>Pseudomonadati</taxon>
        <taxon>Myxococcota</taxon>
        <taxon>Myxococcia</taxon>
        <taxon>Myxococcales</taxon>
        <taxon>Cystobacterineae</taxon>
        <taxon>Archangiaceae</taxon>
        <taxon>Archangium</taxon>
    </lineage>
</organism>
<feature type="transmembrane region" description="Helical" evidence="7">
    <location>
        <begin position="360"/>
        <end position="385"/>
    </location>
</feature>
<reference evidence="10 11" key="1">
    <citation type="submission" date="2014-07" db="EMBL/GenBank/DDBJ databases">
        <title>Draft Genome Sequence of Gephyronic Acid Producer, Cystobacter violaceus Strain Cb vi76.</title>
        <authorList>
            <person name="Stevens D.C."/>
            <person name="Young J."/>
            <person name="Carmichael R."/>
            <person name="Tan J."/>
            <person name="Taylor R.E."/>
        </authorList>
    </citation>
    <scope>NUCLEOTIDE SEQUENCE [LARGE SCALE GENOMIC DNA]</scope>
    <source>
        <strain evidence="10 11">Cb vi76</strain>
    </source>
</reference>
<keyword evidence="5 7" id="KW-1133">Transmembrane helix</keyword>
<comment type="caution">
    <text evidence="10">The sequence shown here is derived from an EMBL/GenBank/DDBJ whole genome shotgun (WGS) entry which is preliminary data.</text>
</comment>
<feature type="transmembrane region" description="Helical" evidence="7">
    <location>
        <begin position="269"/>
        <end position="289"/>
    </location>
</feature>
<dbReference type="PANTHER" id="PTHR30489">
    <property type="entry name" value="LIPOPROTEIN-RELEASING SYSTEM TRANSMEMBRANE PROTEIN LOLE"/>
    <property type="match status" value="1"/>
</dbReference>
<keyword evidence="3" id="KW-1003">Cell membrane</keyword>
<name>A0A084SSS3_9BACT</name>
<comment type="similarity">
    <text evidence="2">Belongs to the ABC-4 integral membrane protein family. LolC/E subfamily.</text>
</comment>
<feature type="domain" description="MacB-like periplasmic core" evidence="9">
    <location>
        <begin position="487"/>
        <end position="694"/>
    </location>
</feature>
<evidence type="ECO:0000256" key="5">
    <source>
        <dbReference type="ARBA" id="ARBA00022989"/>
    </source>
</evidence>
<evidence type="ECO:0008006" key="12">
    <source>
        <dbReference type="Google" id="ProtNLM"/>
    </source>
</evidence>
<gene>
    <name evidence="10" type="ORF">Q664_22180</name>
</gene>
<feature type="transmembrane region" description="Helical" evidence="7">
    <location>
        <begin position="724"/>
        <end position="746"/>
    </location>
</feature>
<feature type="domain" description="ABC3 transporter permease C-terminal" evidence="8">
    <location>
        <begin position="726"/>
        <end position="842"/>
    </location>
</feature>
<feature type="domain" description="MacB-like periplasmic core" evidence="9">
    <location>
        <begin position="23"/>
        <end position="237"/>
    </location>
</feature>
<feature type="transmembrane region" description="Helical" evidence="7">
    <location>
        <begin position="406"/>
        <end position="425"/>
    </location>
</feature>
<evidence type="ECO:0000256" key="7">
    <source>
        <dbReference type="SAM" id="Phobius"/>
    </source>
</evidence>
<dbReference type="GO" id="GO:0098797">
    <property type="term" value="C:plasma membrane protein complex"/>
    <property type="evidence" value="ECO:0007669"/>
    <property type="project" value="TreeGrafter"/>
</dbReference>
<dbReference type="InterPro" id="IPR051447">
    <property type="entry name" value="Lipoprotein-release_system"/>
</dbReference>
<dbReference type="Pfam" id="PF02687">
    <property type="entry name" value="FtsX"/>
    <property type="match status" value="2"/>
</dbReference>
<proteinExistence type="inferred from homology"/>
<feature type="transmembrane region" description="Helical" evidence="7">
    <location>
        <begin position="431"/>
        <end position="454"/>
    </location>
</feature>
<dbReference type="InterPro" id="IPR003838">
    <property type="entry name" value="ABC3_permease_C"/>
</dbReference>
<keyword evidence="6 7" id="KW-0472">Membrane</keyword>
<dbReference type="EMBL" id="JPMI01000142">
    <property type="protein sequence ID" value="KFA91508.1"/>
    <property type="molecule type" value="Genomic_DNA"/>
</dbReference>
<feature type="domain" description="ABC3 transporter permease C-terminal" evidence="8">
    <location>
        <begin position="271"/>
        <end position="389"/>
    </location>
</feature>
<dbReference type="PANTHER" id="PTHR30489:SF0">
    <property type="entry name" value="LIPOPROTEIN-RELEASING SYSTEM TRANSMEMBRANE PROTEIN LOLE"/>
    <property type="match status" value="1"/>
</dbReference>
<feature type="transmembrane region" description="Helical" evidence="7">
    <location>
        <begin position="310"/>
        <end position="340"/>
    </location>
</feature>
<evidence type="ECO:0000256" key="1">
    <source>
        <dbReference type="ARBA" id="ARBA00004651"/>
    </source>
</evidence>
<keyword evidence="4 7" id="KW-0812">Transmembrane</keyword>
<feature type="transmembrane region" description="Helical" evidence="7">
    <location>
        <begin position="814"/>
        <end position="832"/>
    </location>
</feature>
<protein>
    <recommendedName>
        <fullName evidence="12">ABC transporter permease</fullName>
    </recommendedName>
</protein>
<dbReference type="AlphaFoldDB" id="A0A084SSS3"/>
<dbReference type="GO" id="GO:0044874">
    <property type="term" value="P:lipoprotein localization to outer membrane"/>
    <property type="evidence" value="ECO:0007669"/>
    <property type="project" value="TreeGrafter"/>
</dbReference>
<evidence type="ECO:0000259" key="8">
    <source>
        <dbReference type="Pfam" id="PF02687"/>
    </source>
</evidence>
<evidence type="ECO:0000313" key="11">
    <source>
        <dbReference type="Proteomes" id="UP000028547"/>
    </source>
</evidence>
<dbReference type="Pfam" id="PF12704">
    <property type="entry name" value="MacB_PCD"/>
    <property type="match status" value="2"/>
</dbReference>
<evidence type="ECO:0000256" key="6">
    <source>
        <dbReference type="ARBA" id="ARBA00023136"/>
    </source>
</evidence>
<comment type="subcellular location">
    <subcellularLocation>
        <location evidence="1">Cell membrane</location>
        <topology evidence="1">Multi-pass membrane protein</topology>
    </subcellularLocation>
</comment>
<feature type="transmembrane region" description="Helical" evidence="7">
    <location>
        <begin position="489"/>
        <end position="511"/>
    </location>
</feature>
<feature type="transmembrane region" description="Helical" evidence="7">
    <location>
        <begin position="767"/>
        <end position="794"/>
    </location>
</feature>
<dbReference type="RefSeq" id="WP_043398686.1">
    <property type="nucleotide sequence ID" value="NZ_JPMI01000142.1"/>
</dbReference>
<dbReference type="Proteomes" id="UP000028547">
    <property type="component" value="Unassembled WGS sequence"/>
</dbReference>